<dbReference type="EMBL" id="BARU01021979">
    <property type="protein sequence ID" value="GAH51525.1"/>
    <property type="molecule type" value="Genomic_DNA"/>
</dbReference>
<evidence type="ECO:0000313" key="2">
    <source>
        <dbReference type="EMBL" id="GAH51525.1"/>
    </source>
</evidence>
<organism evidence="2">
    <name type="scientific">marine sediment metagenome</name>
    <dbReference type="NCBI Taxonomy" id="412755"/>
    <lineage>
        <taxon>unclassified sequences</taxon>
        <taxon>metagenomes</taxon>
        <taxon>ecological metagenomes</taxon>
    </lineage>
</organism>
<dbReference type="AlphaFoldDB" id="X1H372"/>
<accession>X1H372</accession>
<proteinExistence type="predicted"/>
<evidence type="ECO:0000256" key="1">
    <source>
        <dbReference type="SAM" id="MobiDB-lite"/>
    </source>
</evidence>
<protein>
    <submittedName>
        <fullName evidence="2">Uncharacterized protein</fullName>
    </submittedName>
</protein>
<sequence>ADNFPPDQGNEENLPVSTDSGISGMSGVQMQRINLPTKMVAAPIFLKGFLG</sequence>
<feature type="non-terminal residue" evidence="2">
    <location>
        <position position="1"/>
    </location>
</feature>
<reference evidence="2" key="1">
    <citation type="journal article" date="2014" name="Front. Microbiol.">
        <title>High frequency of phylogenetically diverse reductive dehalogenase-homologous genes in deep subseafloor sedimentary metagenomes.</title>
        <authorList>
            <person name="Kawai M."/>
            <person name="Futagami T."/>
            <person name="Toyoda A."/>
            <person name="Takaki Y."/>
            <person name="Nishi S."/>
            <person name="Hori S."/>
            <person name="Arai W."/>
            <person name="Tsubouchi T."/>
            <person name="Morono Y."/>
            <person name="Uchiyama I."/>
            <person name="Ito T."/>
            <person name="Fujiyama A."/>
            <person name="Inagaki F."/>
            <person name="Takami H."/>
        </authorList>
    </citation>
    <scope>NUCLEOTIDE SEQUENCE</scope>
    <source>
        <strain evidence="2">Expedition CK06-06</strain>
    </source>
</reference>
<comment type="caution">
    <text evidence="2">The sequence shown here is derived from an EMBL/GenBank/DDBJ whole genome shotgun (WGS) entry which is preliminary data.</text>
</comment>
<gene>
    <name evidence="2" type="ORF">S03H2_35885</name>
</gene>
<feature type="compositionally biased region" description="Polar residues" evidence="1">
    <location>
        <begin position="15"/>
        <end position="25"/>
    </location>
</feature>
<feature type="region of interest" description="Disordered" evidence="1">
    <location>
        <begin position="1"/>
        <end position="25"/>
    </location>
</feature>
<name>X1H372_9ZZZZ</name>